<name>A0A5M8PVJ5_9LECA</name>
<protein>
    <submittedName>
        <fullName evidence="1">Uncharacterized protein</fullName>
    </submittedName>
</protein>
<dbReference type="AlphaFoldDB" id="A0A5M8PVJ5"/>
<dbReference type="EMBL" id="VXIT01000004">
    <property type="protein sequence ID" value="KAA6413069.1"/>
    <property type="molecule type" value="Genomic_DNA"/>
</dbReference>
<reference evidence="1 2" key="1">
    <citation type="submission" date="2019-09" db="EMBL/GenBank/DDBJ databases">
        <title>The hologenome of the rock-dwelling lichen Lasallia pustulata.</title>
        <authorList>
            <person name="Greshake Tzovaras B."/>
            <person name="Segers F."/>
            <person name="Bicker A."/>
            <person name="Dal Grande F."/>
            <person name="Otte J."/>
            <person name="Hankeln T."/>
            <person name="Schmitt I."/>
            <person name="Ebersberger I."/>
        </authorList>
    </citation>
    <scope>NUCLEOTIDE SEQUENCE [LARGE SCALE GENOMIC DNA]</scope>
    <source>
        <strain evidence="1">A1-1</strain>
    </source>
</reference>
<comment type="caution">
    <text evidence="1">The sequence shown here is derived from an EMBL/GenBank/DDBJ whole genome shotgun (WGS) entry which is preliminary data.</text>
</comment>
<organism evidence="1 2">
    <name type="scientific">Lasallia pustulata</name>
    <dbReference type="NCBI Taxonomy" id="136370"/>
    <lineage>
        <taxon>Eukaryota</taxon>
        <taxon>Fungi</taxon>
        <taxon>Dikarya</taxon>
        <taxon>Ascomycota</taxon>
        <taxon>Pezizomycotina</taxon>
        <taxon>Lecanoromycetes</taxon>
        <taxon>OSLEUM clade</taxon>
        <taxon>Umbilicariomycetidae</taxon>
        <taxon>Umbilicariales</taxon>
        <taxon>Umbilicariaceae</taxon>
        <taxon>Lasallia</taxon>
    </lineage>
</organism>
<evidence type="ECO:0000313" key="2">
    <source>
        <dbReference type="Proteomes" id="UP000324767"/>
    </source>
</evidence>
<gene>
    <name evidence="1" type="ORF">FRX48_02813</name>
</gene>
<proteinExistence type="predicted"/>
<sequence>MNSPDHRCVFGNEYDMPVCRTSSTDMSSTSGDSACTAGLWDEPRSMSRMAGEFGAFLLRCAPPLGVVAQAVADWAVQHVVHSQNSRLDRVIIFGQRHAPTSATPMIHQLIQLQSDHRPVDTCRRKIPSLGKGTDPTDWDGAPVSANDVIPRRIPVRLTQRTTWFDKEEESLEGVIKAGLAPTVGVAAPTIDTQGINTGSNE</sequence>
<evidence type="ECO:0000313" key="1">
    <source>
        <dbReference type="EMBL" id="KAA6413069.1"/>
    </source>
</evidence>
<dbReference type="Proteomes" id="UP000324767">
    <property type="component" value="Unassembled WGS sequence"/>
</dbReference>
<accession>A0A5M8PVJ5</accession>